<dbReference type="Proteomes" id="UP000044602">
    <property type="component" value="Unassembled WGS sequence"/>
</dbReference>
<evidence type="ECO:0000313" key="3">
    <source>
        <dbReference type="Proteomes" id="UP000044602"/>
    </source>
</evidence>
<evidence type="ECO:0000256" key="1">
    <source>
        <dbReference type="SAM" id="MobiDB-lite"/>
    </source>
</evidence>
<reference evidence="2 3" key="1">
    <citation type="submission" date="2015-05" db="EMBL/GenBank/DDBJ databases">
        <authorList>
            <person name="Wang D.B."/>
            <person name="Wang M."/>
        </authorList>
    </citation>
    <scope>NUCLEOTIDE SEQUENCE [LARGE SCALE GENOMIC DNA]</scope>
    <source>
        <strain evidence="2">VL1</strain>
    </source>
</reference>
<accession>A0A0G4LB83</accession>
<dbReference type="EMBL" id="CVQH01010480">
    <property type="protein sequence ID" value="CRK19236.1"/>
    <property type="molecule type" value="Genomic_DNA"/>
</dbReference>
<organism evidence="2 3">
    <name type="scientific">Verticillium longisporum</name>
    <name type="common">Verticillium dahliae var. longisporum</name>
    <dbReference type="NCBI Taxonomy" id="100787"/>
    <lineage>
        <taxon>Eukaryota</taxon>
        <taxon>Fungi</taxon>
        <taxon>Dikarya</taxon>
        <taxon>Ascomycota</taxon>
        <taxon>Pezizomycotina</taxon>
        <taxon>Sordariomycetes</taxon>
        <taxon>Hypocreomycetidae</taxon>
        <taxon>Glomerellales</taxon>
        <taxon>Plectosphaerellaceae</taxon>
        <taxon>Verticillium</taxon>
    </lineage>
</organism>
<evidence type="ECO:0000313" key="2">
    <source>
        <dbReference type="EMBL" id="CRK19236.1"/>
    </source>
</evidence>
<keyword evidence="3" id="KW-1185">Reference proteome</keyword>
<feature type="region of interest" description="Disordered" evidence="1">
    <location>
        <begin position="15"/>
        <end position="36"/>
    </location>
</feature>
<dbReference type="AlphaFoldDB" id="A0A0G4LB83"/>
<name>A0A0G4LB83_VERLO</name>
<feature type="non-terminal residue" evidence="2">
    <location>
        <position position="1"/>
    </location>
</feature>
<proteinExistence type="predicted"/>
<sequence>AFHLPLPPLLPVPEEVHDASRGVPCPDGGFQGRGRGVVQAPYGRRL</sequence>
<protein>
    <submittedName>
        <fullName evidence="2">Uncharacterized protein</fullName>
    </submittedName>
</protein>
<gene>
    <name evidence="2" type="ORF">BN1708_017732</name>
</gene>